<comment type="caution">
    <text evidence="1">The sequence shown here is derived from an EMBL/GenBank/DDBJ whole genome shotgun (WGS) entry which is preliminary data.</text>
</comment>
<name>A0ACC7LMB0_9FLAO</name>
<keyword evidence="2" id="KW-1185">Reference proteome</keyword>
<evidence type="ECO:0000313" key="2">
    <source>
        <dbReference type="Proteomes" id="UP001595191"/>
    </source>
</evidence>
<proteinExistence type="predicted"/>
<sequence>MATKLRLVFTITIVFFSFYGYSQHSYWKIENSHASFEKGFSERFDIKRGIVFTFEEPLFKNELKSISSTKKRSKIVYFPNGEGELMAFDVIEAPVMSPELAAKFPEIKSYVGRGLENDGSKIRFSVSHKGIQAMMVNTDDKGAVFLQKVGNNKYAVYKRENNTLESAFVCKTESLIEKTIGSLASKPAVDRALRKFRLAVAASGEYTEYHGGSIVDAMAAINATVTRINQVYETDLGISLELVANNQDIIYTDAATDPFGGNLNTEIQNTLTEEIGPANYDIGHLFHKGSNDGNAGFVGSVCSDNKKGSAYSSGVNPEGDIFDIDYVSHEMGHQFGANHTWSFESEGTVVQAEPGSGTTIMGYAGITGVNNVAPSGDDYFHYYSIVQISDYLETHGCGMSENLVNVSPEASDIGDFVIPKSTAFVLEGSATDANVDDVLTYTWEQIDNGVVTQATFGPTNPVGANFRSQKPSDSPIRYFPNLNSVLQGELTQTTPSINSAWETVSDVERDFNFAFTVRDNALGGGQVDHDLVKVSVVNGAGPFKVLSQAENEVLSAGTTQDIIWDVANTERAPVSATLVDIFLSTDGGLTFPTVLAQNTPNDGSHRVVFPGVATTQARIMVKASDNIFYAVNESDFTIEASEIVLNFSELEYGVCQPDNLVVPFNYQTYLGFNEEATFGVVSTPPGLNITFSPETAIDTDTPVEMTISDTQNLAEGNYIIRVLATSATKTQQVELDLNIYDTDFTDITLISPIDGLQDSSTTLGLEWQGDPAYTSYDVQIATDAAFTNIIDQNNVITSTYLPNNLQHETTYYWRVRPKNACGEGSFGAAFSFTTISFSCESISPDGLPLEIPAAGTPTITSKVAFFEDLILSDVNVNLEIEHTFLSDLVVSLTSPAGTTVVLISSSCGELKNINATFDDSGESFVCGGDPAISGTVKPLGSLNVFKGESILGEWILKIEDTAASDGGALVDFSLEVCVEGEFRPDADKDGVFDDGDDICLGTPEGAEVNSEGCEIFRFPSNNFSVELTSESCRNQNDGAIDISATLPVDYAITITGPGTDLSDDFTSSFSTSNLSAGTYNVCITGTEGAKQYEPNCFEVIITEPQPIGVSSKTDLKSEQITLTLEGAEIFYIELNGESIQTQAKEITLGLKDGYNKLKVSTAQVCQGIYEEEFFISSRPLIYPNPFTEYTNIFVRSGLKNIKVSIFTADGRLVKSTVYQNNDTETALNFQGLPSGMYYVKFEGPEIKMATKVIKQ</sequence>
<protein>
    <submittedName>
        <fullName evidence="1">Reprolysin-like metallopeptidase</fullName>
    </submittedName>
</protein>
<gene>
    <name evidence="1" type="ORF">ACEZ3G_04430</name>
</gene>
<organism evidence="1 2">
    <name type="scientific">Meishania litoralis</name>
    <dbReference type="NCBI Taxonomy" id="3434685"/>
    <lineage>
        <taxon>Bacteria</taxon>
        <taxon>Pseudomonadati</taxon>
        <taxon>Bacteroidota</taxon>
        <taxon>Flavobacteriia</taxon>
        <taxon>Flavobacteriales</taxon>
        <taxon>Flavobacteriaceae</taxon>
        <taxon>Meishania</taxon>
    </lineage>
</organism>
<dbReference type="EMBL" id="JBHFPV010000001">
    <property type="protein sequence ID" value="MFH6602712.1"/>
    <property type="molecule type" value="Genomic_DNA"/>
</dbReference>
<evidence type="ECO:0000313" key="1">
    <source>
        <dbReference type="EMBL" id="MFH6602712.1"/>
    </source>
</evidence>
<dbReference type="Proteomes" id="UP001595191">
    <property type="component" value="Unassembled WGS sequence"/>
</dbReference>
<accession>A0ACC7LMB0</accession>
<reference evidence="1" key="1">
    <citation type="submission" date="2024-09" db="EMBL/GenBank/DDBJ databases">
        <authorList>
            <person name="Liu J."/>
        </authorList>
    </citation>
    <scope>NUCLEOTIDE SEQUENCE</scope>
    <source>
        <strain evidence="1">NBU2967</strain>
    </source>
</reference>